<proteinExistence type="predicted"/>
<dbReference type="AlphaFoldDB" id="A0A3D9DGJ5"/>
<dbReference type="Proteomes" id="UP000257030">
    <property type="component" value="Unassembled WGS sequence"/>
</dbReference>
<comment type="caution">
    <text evidence="1">The sequence shown here is derived from an EMBL/GenBank/DDBJ whole genome shotgun (WGS) entry which is preliminary data.</text>
</comment>
<protein>
    <submittedName>
        <fullName evidence="1">Uncharacterized protein</fullName>
    </submittedName>
</protein>
<evidence type="ECO:0000313" key="2">
    <source>
        <dbReference type="Proteomes" id="UP000257030"/>
    </source>
</evidence>
<dbReference type="EMBL" id="QNUH01000009">
    <property type="protein sequence ID" value="REC77093.1"/>
    <property type="molecule type" value="Genomic_DNA"/>
</dbReference>
<organism evidence="1 2">
    <name type="scientific">Chryseobacterium elymi</name>
    <dbReference type="NCBI Taxonomy" id="395936"/>
    <lineage>
        <taxon>Bacteria</taxon>
        <taxon>Pseudomonadati</taxon>
        <taxon>Bacteroidota</taxon>
        <taxon>Flavobacteriia</taxon>
        <taxon>Flavobacteriales</taxon>
        <taxon>Weeksellaceae</taxon>
        <taxon>Chryseobacterium group</taxon>
        <taxon>Chryseobacterium</taxon>
    </lineage>
</organism>
<reference evidence="1 2" key="1">
    <citation type="journal article" date="2010" name="Syst. Appl. Microbiol.">
        <title>Four new species of Chryseobacterium from the rhizosphere of coastal sand dune plants, Chryseobacterium elymi sp. nov., Chryseobacterium hagamense sp. nov., Chryseobacterium lathyri sp. nov. and Chryseobacterium rhizosphaerae sp. nov.</title>
        <authorList>
            <person name="Cho S.H."/>
            <person name="Lee K.S."/>
            <person name="Shin D.S."/>
            <person name="Han J.H."/>
            <person name="Park K.S."/>
            <person name="Lee C.H."/>
            <person name="Park K.H."/>
            <person name="Kim S.B."/>
        </authorList>
    </citation>
    <scope>NUCLEOTIDE SEQUENCE [LARGE SCALE GENOMIC DNA]</scope>
    <source>
        <strain evidence="1 2">KCTC 22547</strain>
    </source>
</reference>
<sequence length="68" mass="7807">MIHIYWLSTKLSNIVYIKKIEAVKIFIKSRQKKGSLGWKMEVIEARNGDLKTVLLIFALGNPCQGFEP</sequence>
<accession>A0A3D9DGJ5</accession>
<evidence type="ECO:0000313" key="1">
    <source>
        <dbReference type="EMBL" id="REC77093.1"/>
    </source>
</evidence>
<keyword evidence="2" id="KW-1185">Reference proteome</keyword>
<name>A0A3D9DGJ5_9FLAO</name>
<gene>
    <name evidence="1" type="ORF">DRF60_11775</name>
</gene>